<comment type="caution">
    <text evidence="9">The sequence shown here is derived from an EMBL/GenBank/DDBJ whole genome shotgun (WGS) entry which is preliminary data.</text>
</comment>
<dbReference type="PANTHER" id="PTHR35333:SF3">
    <property type="entry name" value="BETA-LACTAMASE-TYPE TRANSPEPTIDASE FOLD CONTAINING PROTEIN"/>
    <property type="match status" value="1"/>
</dbReference>
<feature type="signal peptide" evidence="7">
    <location>
        <begin position="1"/>
        <end position="22"/>
    </location>
</feature>
<comment type="catalytic activity">
    <reaction evidence="5">
        <text>a beta-lactam + H2O = a substituted beta-amino acid</text>
        <dbReference type="Rhea" id="RHEA:20401"/>
        <dbReference type="ChEBI" id="CHEBI:15377"/>
        <dbReference type="ChEBI" id="CHEBI:35627"/>
        <dbReference type="ChEBI" id="CHEBI:140347"/>
        <dbReference type="EC" id="3.5.2.6"/>
    </reaction>
</comment>
<dbReference type="EC" id="3.5.2.6" evidence="2 5"/>
<keyword evidence="7" id="KW-0732">Signal</keyword>
<evidence type="ECO:0000256" key="3">
    <source>
        <dbReference type="ARBA" id="ARBA00022801"/>
    </source>
</evidence>
<organism evidence="9 10">
    <name type="scientific">Micromonospora olivasterospora</name>
    <dbReference type="NCBI Taxonomy" id="1880"/>
    <lineage>
        <taxon>Bacteria</taxon>
        <taxon>Bacillati</taxon>
        <taxon>Actinomycetota</taxon>
        <taxon>Actinomycetes</taxon>
        <taxon>Micromonosporales</taxon>
        <taxon>Micromonosporaceae</taxon>
        <taxon>Micromonospora</taxon>
    </lineage>
</organism>
<reference evidence="9 10" key="1">
    <citation type="submission" date="2019-07" db="EMBL/GenBank/DDBJ databases">
        <title>R&amp;d 2014.</title>
        <authorList>
            <person name="Klenk H.-P."/>
        </authorList>
    </citation>
    <scope>NUCLEOTIDE SEQUENCE [LARGE SCALE GENOMIC DNA]</scope>
    <source>
        <strain evidence="9 10">DSM 43868</strain>
    </source>
</reference>
<dbReference type="RefSeq" id="WP_145776099.1">
    <property type="nucleotide sequence ID" value="NZ_BAAATQ010000006.1"/>
</dbReference>
<dbReference type="InterPro" id="IPR023650">
    <property type="entry name" value="Beta-lactam_class-A_AS"/>
</dbReference>
<evidence type="ECO:0000256" key="2">
    <source>
        <dbReference type="ARBA" id="ARBA00012865"/>
    </source>
</evidence>
<keyword evidence="10" id="KW-1185">Reference proteome</keyword>
<feature type="chain" id="PRO_5022200469" description="Beta-lactamase" evidence="7">
    <location>
        <begin position="23"/>
        <end position="316"/>
    </location>
</feature>
<dbReference type="InterPro" id="IPR012338">
    <property type="entry name" value="Beta-lactam/transpept-like"/>
</dbReference>
<name>A0A562IF15_MICOL</name>
<evidence type="ECO:0000259" key="8">
    <source>
        <dbReference type="Pfam" id="PF13354"/>
    </source>
</evidence>
<dbReference type="PRINTS" id="PR00118">
    <property type="entry name" value="BLACTAMASEA"/>
</dbReference>
<dbReference type="Gene3D" id="3.40.710.10">
    <property type="entry name" value="DD-peptidase/beta-lactamase superfamily"/>
    <property type="match status" value="1"/>
</dbReference>
<evidence type="ECO:0000256" key="4">
    <source>
        <dbReference type="ARBA" id="ARBA00023251"/>
    </source>
</evidence>
<feature type="domain" description="Beta-lactamase class A catalytic" evidence="8">
    <location>
        <begin position="70"/>
        <end position="284"/>
    </location>
</feature>
<dbReference type="Pfam" id="PF13354">
    <property type="entry name" value="Beta-lactamase2"/>
    <property type="match status" value="1"/>
</dbReference>
<dbReference type="PROSITE" id="PS00146">
    <property type="entry name" value="BETA_LACTAMASE_A"/>
    <property type="match status" value="1"/>
</dbReference>
<dbReference type="OrthoDB" id="9784149at2"/>
<evidence type="ECO:0000313" key="10">
    <source>
        <dbReference type="Proteomes" id="UP000319825"/>
    </source>
</evidence>
<dbReference type="GO" id="GO:0030655">
    <property type="term" value="P:beta-lactam antibiotic catabolic process"/>
    <property type="evidence" value="ECO:0007669"/>
    <property type="project" value="InterPro"/>
</dbReference>
<evidence type="ECO:0000256" key="6">
    <source>
        <dbReference type="SAM" id="MobiDB-lite"/>
    </source>
</evidence>
<keyword evidence="3 5" id="KW-0378">Hydrolase</keyword>
<dbReference type="InterPro" id="IPR045155">
    <property type="entry name" value="Beta-lactam_cat"/>
</dbReference>
<protein>
    <recommendedName>
        <fullName evidence="2 5">Beta-lactamase</fullName>
        <ecNumber evidence="2 5">3.5.2.6</ecNumber>
    </recommendedName>
</protein>
<evidence type="ECO:0000256" key="1">
    <source>
        <dbReference type="ARBA" id="ARBA00009009"/>
    </source>
</evidence>
<dbReference type="SUPFAM" id="SSF56601">
    <property type="entry name" value="beta-lactamase/transpeptidase-like"/>
    <property type="match status" value="1"/>
</dbReference>
<sequence>MTFSVRRRAASACAALALAAPAACTSTDTPTPSAPAPPASTADASGGPAATGSPDPGFGRLEARFGARLGVYAVDTGSGRTVAYRPDERFAYASTIKALAAAAVLDETSSAQLDEVVRYKMSDLVPYSPVTGKHVADGMTLRALADAAVRYSDNTAGNLLLARLGGPEGLERALRGIGDRVTEVARVEPDLNAATPGDVRDTSTARALATDLRAYALGDALSAEDRAVLVDWLKGNATGATLIRAGVPAGWEVADKSGTGGYGTRNDIAVVWPTGGDPIVLAVLSRRDDKDASYDDALIAQAAKVAVAELRGERVS</sequence>
<evidence type="ECO:0000313" key="9">
    <source>
        <dbReference type="EMBL" id="TWH69587.1"/>
    </source>
</evidence>
<dbReference type="EMBL" id="VLKE01000001">
    <property type="protein sequence ID" value="TWH69587.1"/>
    <property type="molecule type" value="Genomic_DNA"/>
</dbReference>
<keyword evidence="4 5" id="KW-0046">Antibiotic resistance</keyword>
<proteinExistence type="inferred from homology"/>
<feature type="region of interest" description="Disordered" evidence="6">
    <location>
        <begin position="24"/>
        <end position="57"/>
    </location>
</feature>
<dbReference type="InterPro" id="IPR000871">
    <property type="entry name" value="Beta-lactam_class-A"/>
</dbReference>
<dbReference type="NCBIfam" id="NF033103">
    <property type="entry name" value="bla_class_A"/>
    <property type="match status" value="1"/>
</dbReference>
<evidence type="ECO:0000256" key="5">
    <source>
        <dbReference type="RuleBase" id="RU361140"/>
    </source>
</evidence>
<evidence type="ECO:0000256" key="7">
    <source>
        <dbReference type="SAM" id="SignalP"/>
    </source>
</evidence>
<gene>
    <name evidence="9" type="ORF">JD77_04597</name>
</gene>
<dbReference type="Proteomes" id="UP000319825">
    <property type="component" value="Unassembled WGS sequence"/>
</dbReference>
<dbReference type="PANTHER" id="PTHR35333">
    <property type="entry name" value="BETA-LACTAMASE"/>
    <property type="match status" value="1"/>
</dbReference>
<comment type="similarity">
    <text evidence="1 5">Belongs to the class-A beta-lactamase family.</text>
</comment>
<accession>A0A562IF15</accession>
<dbReference type="GO" id="GO:0008800">
    <property type="term" value="F:beta-lactamase activity"/>
    <property type="evidence" value="ECO:0007669"/>
    <property type="project" value="UniProtKB-UniRule"/>
</dbReference>
<dbReference type="AlphaFoldDB" id="A0A562IF15"/>
<dbReference type="GO" id="GO:0046677">
    <property type="term" value="P:response to antibiotic"/>
    <property type="evidence" value="ECO:0007669"/>
    <property type="project" value="UniProtKB-UniRule"/>
</dbReference>
<feature type="compositionally biased region" description="Low complexity" evidence="6">
    <location>
        <begin position="39"/>
        <end position="57"/>
    </location>
</feature>